<gene>
    <name evidence="9" type="primary">rne</name>
    <name evidence="9" type="ORF">J0081_16</name>
</gene>
<evidence type="ECO:0000313" key="9">
    <source>
        <dbReference type="EMBL" id="SCW23298.1"/>
    </source>
</evidence>
<sequence length="485" mass="55642">MIRKIIISHLNNAAALVQNNKIQELIIVNNTYQVNDIYVGTVEKIFTSINAAFINLHCNQKSGFMHISDIKNGNKITFINSRNIINNLTIRQKLLVQITKEPSSSKGPRLTTNLCLCGRYIVLMPFNNTICISHKIYDENERIFLRSLGLLIKPSTIGILFKESSIGIRDEVIINDLRNLRKQWHFIQKAIIDQECPSILYEDTDIIKKIIRDFLKQDVECIITDSKESLKQLHEYIQIPHGNRQKSALQLYQSSICILHKFGIHSTIFSALENKINLKSGIHIFIESSEALTVVDVNSGSFNKAHSPSDSLLRTNCLAASEIAHQLKIRNINGIIIIDFIDMRTHKDQLKLLEHFNKLLRSDDAKPEIIQLSELGLVEITRRRRGKSLQEIFKGTYQKIDKAKKEKLLNSCKISSSIEDNKAININNIFFKKKFKQNLKIRNNRSSKHSIKFLPLKCSYIIPIDLYYLTIDHAKAGQKQSQKKA</sequence>
<dbReference type="EMBL" id="LT622873">
    <property type="protein sequence ID" value="SCW23298.1"/>
    <property type="molecule type" value="Genomic_DNA"/>
</dbReference>
<dbReference type="PANTHER" id="PTHR30001">
    <property type="entry name" value="RIBONUCLEASE"/>
    <property type="match status" value="1"/>
</dbReference>
<evidence type="ECO:0000256" key="4">
    <source>
        <dbReference type="ARBA" id="ARBA00022801"/>
    </source>
</evidence>
<comment type="similarity">
    <text evidence="2">Belongs to the RNase E/G family.</text>
</comment>
<dbReference type="GO" id="GO:0046872">
    <property type="term" value="F:metal ion binding"/>
    <property type="evidence" value="ECO:0007669"/>
    <property type="project" value="UniProtKB-KW"/>
</dbReference>
<dbReference type="GO" id="GO:0016787">
    <property type="term" value="F:hydrolase activity"/>
    <property type="evidence" value="ECO:0007669"/>
    <property type="project" value="UniProtKB-KW"/>
</dbReference>
<dbReference type="PANTHER" id="PTHR30001:SF0">
    <property type="entry name" value="RIBONUCLEASE G"/>
    <property type="match status" value="1"/>
</dbReference>
<proteinExistence type="inferred from homology"/>
<keyword evidence="5" id="KW-0460">Magnesium</keyword>
<keyword evidence="6" id="KW-0694">RNA-binding</keyword>
<dbReference type="SUPFAM" id="SSF50249">
    <property type="entry name" value="Nucleic acid-binding proteins"/>
    <property type="match status" value="1"/>
</dbReference>
<evidence type="ECO:0000256" key="7">
    <source>
        <dbReference type="ARBA" id="ARBA00023436"/>
    </source>
</evidence>
<keyword evidence="9" id="KW-0934">Plastid</keyword>
<name>A0A1G4NXB6_9FLOR</name>
<evidence type="ECO:0000256" key="2">
    <source>
        <dbReference type="ARBA" id="ARBA00005522"/>
    </source>
</evidence>
<keyword evidence="9" id="KW-0150">Chloroplast</keyword>
<dbReference type="GeneID" id="30001165"/>
<dbReference type="CDD" id="cd04453">
    <property type="entry name" value="S1_RNase_E"/>
    <property type="match status" value="1"/>
</dbReference>
<dbReference type="AlphaFoldDB" id="A0A1G4NXB6"/>
<evidence type="ECO:0000259" key="8">
    <source>
        <dbReference type="SMART" id="SM00316"/>
    </source>
</evidence>
<dbReference type="InterPro" id="IPR003029">
    <property type="entry name" value="S1_domain"/>
</dbReference>
<comment type="function">
    <text evidence="7">Involved in intercistronic processing of primary transcripts from chloroplast operons. The endonucleolytic activity of the enzyme depends on the number of phosphates at the 5' end, is inhibited by structured RNA, and preferentially cleaves A/U-rich sequences.</text>
</comment>
<dbReference type="SMART" id="SM00316">
    <property type="entry name" value="S1"/>
    <property type="match status" value="1"/>
</dbReference>
<geneLocation type="chloroplast" evidence="9"/>
<keyword evidence="4" id="KW-0378">Hydrolase</keyword>
<feature type="domain" description="S1 motif" evidence="8">
    <location>
        <begin position="33"/>
        <end position="113"/>
    </location>
</feature>
<dbReference type="GO" id="GO:0003723">
    <property type="term" value="F:RNA binding"/>
    <property type="evidence" value="ECO:0007669"/>
    <property type="project" value="UniProtKB-KW"/>
</dbReference>
<keyword evidence="3" id="KW-0479">Metal-binding</keyword>
<dbReference type="GO" id="GO:0006364">
    <property type="term" value="P:rRNA processing"/>
    <property type="evidence" value="ECO:0007669"/>
    <property type="project" value="TreeGrafter"/>
</dbReference>
<dbReference type="InterPro" id="IPR012340">
    <property type="entry name" value="NA-bd_OB-fold"/>
</dbReference>
<dbReference type="InterPro" id="IPR019307">
    <property type="entry name" value="RNA-bd_AU-1/RNase_E/G"/>
</dbReference>
<evidence type="ECO:0000256" key="6">
    <source>
        <dbReference type="ARBA" id="ARBA00022884"/>
    </source>
</evidence>
<dbReference type="RefSeq" id="YP_009314843.1">
    <property type="nucleotide sequence ID" value="NC_031664.1"/>
</dbReference>
<protein>
    <submittedName>
        <fullName evidence="9">Ribonuclease E</fullName>
    </submittedName>
</protein>
<dbReference type="Pfam" id="PF10150">
    <property type="entry name" value="RNase_E_G"/>
    <property type="match status" value="1"/>
</dbReference>
<dbReference type="GO" id="GO:0005737">
    <property type="term" value="C:cytoplasm"/>
    <property type="evidence" value="ECO:0007669"/>
    <property type="project" value="TreeGrafter"/>
</dbReference>
<reference evidence="9" key="1">
    <citation type="submission" date="2016-10" db="EMBL/GenBank/DDBJ databases">
        <title>Chloroplast genomes as a tool to resolve red algal phylogenies: a case study in the Nemaliales.</title>
        <authorList>
            <person name="Costa J.F."/>
            <person name="Lin S.M."/>
            <person name="Macaya E.C."/>
            <person name="Fernandez-Garcia C."/>
            <person name="Verbruggen H."/>
        </authorList>
    </citation>
    <scope>NUCLEOTIDE SEQUENCE</scope>
    <source>
        <strain evidence="9">J.0081</strain>
    </source>
</reference>
<dbReference type="NCBIfam" id="TIGR00757">
    <property type="entry name" value="RNaseEG"/>
    <property type="match status" value="1"/>
</dbReference>
<dbReference type="GO" id="GO:0004540">
    <property type="term" value="F:RNA nuclease activity"/>
    <property type="evidence" value="ECO:0007669"/>
    <property type="project" value="InterPro"/>
</dbReference>
<dbReference type="InterPro" id="IPR004659">
    <property type="entry name" value="RNase_E/G"/>
</dbReference>
<comment type="cofactor">
    <cofactor evidence="1">
        <name>Mg(2+)</name>
        <dbReference type="ChEBI" id="CHEBI:18420"/>
    </cofactor>
</comment>
<reference evidence="9" key="2">
    <citation type="submission" date="2016-10" db="EMBL/GenBank/DDBJ databases">
        <authorList>
            <person name="de Groot N.N."/>
        </authorList>
    </citation>
    <scope>NUCLEOTIDE SEQUENCE</scope>
    <source>
        <strain evidence="9">J.0081</strain>
    </source>
</reference>
<evidence type="ECO:0000256" key="3">
    <source>
        <dbReference type="ARBA" id="ARBA00022723"/>
    </source>
</evidence>
<dbReference type="Gene3D" id="2.40.50.140">
    <property type="entry name" value="Nucleic acid-binding proteins"/>
    <property type="match status" value="1"/>
</dbReference>
<evidence type="ECO:0000256" key="5">
    <source>
        <dbReference type="ARBA" id="ARBA00022842"/>
    </source>
</evidence>
<accession>A0A1G4NXB6</accession>
<organism evidence="9">
    <name type="scientific">Scinaia undulata</name>
    <dbReference type="NCBI Taxonomy" id="1884664"/>
    <lineage>
        <taxon>Eukaryota</taxon>
        <taxon>Rhodophyta</taxon>
        <taxon>Florideophyceae</taxon>
        <taxon>Nemaliophycidae</taxon>
        <taxon>Nemaliales</taxon>
        <taxon>Scinaiaceae</taxon>
        <taxon>Scinaia</taxon>
    </lineage>
</organism>
<evidence type="ECO:0000256" key="1">
    <source>
        <dbReference type="ARBA" id="ARBA00001946"/>
    </source>
</evidence>